<reference evidence="1 2" key="1">
    <citation type="submission" date="2019-03" db="EMBL/GenBank/DDBJ databases">
        <title>The genome sequence of a newly discovered highly antifungal drug resistant Aspergillus species, Aspergillus tanneri NIH 1004.</title>
        <authorList>
            <person name="Mounaud S."/>
            <person name="Singh I."/>
            <person name="Joardar V."/>
            <person name="Pakala S."/>
            <person name="Pakala S."/>
            <person name="Venepally P."/>
            <person name="Hoover J."/>
            <person name="Nierman W."/>
            <person name="Chung J."/>
            <person name="Losada L."/>
        </authorList>
    </citation>
    <scope>NUCLEOTIDE SEQUENCE [LARGE SCALE GENOMIC DNA]</scope>
    <source>
        <strain evidence="1 2">NIH1004</strain>
    </source>
</reference>
<dbReference type="EMBL" id="SOSA01001207">
    <property type="protein sequence ID" value="THC87441.1"/>
    <property type="molecule type" value="Genomic_DNA"/>
</dbReference>
<dbReference type="Proteomes" id="UP000308092">
    <property type="component" value="Unassembled WGS sequence"/>
</dbReference>
<evidence type="ECO:0000313" key="2">
    <source>
        <dbReference type="Proteomes" id="UP000308092"/>
    </source>
</evidence>
<name>A0A4S3J3X3_9EURO</name>
<accession>A0A4S3J3X3</accession>
<sequence length="46" mass="5612">MHLMYVFVTHRRKEVPRFDLFLTWSGGYSIVTTGHKRNEYILLREL</sequence>
<dbReference type="AlphaFoldDB" id="A0A4S3J3X3"/>
<proteinExistence type="predicted"/>
<dbReference type="VEuPathDB" id="FungiDB:EYZ11_013112"/>
<keyword evidence="2" id="KW-1185">Reference proteome</keyword>
<protein>
    <submittedName>
        <fullName evidence="1">Uncharacterized protein</fullName>
    </submittedName>
</protein>
<comment type="caution">
    <text evidence="1">The sequence shown here is derived from an EMBL/GenBank/DDBJ whole genome shotgun (WGS) entry which is preliminary data.</text>
</comment>
<gene>
    <name evidence="1" type="ORF">EYZ11_013112</name>
</gene>
<organism evidence="1 2">
    <name type="scientific">Aspergillus tanneri</name>
    <dbReference type="NCBI Taxonomy" id="1220188"/>
    <lineage>
        <taxon>Eukaryota</taxon>
        <taxon>Fungi</taxon>
        <taxon>Dikarya</taxon>
        <taxon>Ascomycota</taxon>
        <taxon>Pezizomycotina</taxon>
        <taxon>Eurotiomycetes</taxon>
        <taxon>Eurotiomycetidae</taxon>
        <taxon>Eurotiales</taxon>
        <taxon>Aspergillaceae</taxon>
        <taxon>Aspergillus</taxon>
        <taxon>Aspergillus subgen. Circumdati</taxon>
    </lineage>
</organism>
<evidence type="ECO:0000313" key="1">
    <source>
        <dbReference type="EMBL" id="THC87441.1"/>
    </source>
</evidence>